<name>A0A2T5GJA4_9SPHN</name>
<dbReference type="Gene3D" id="3.40.50.1820">
    <property type="entry name" value="alpha/beta hydrolase"/>
    <property type="match status" value="1"/>
</dbReference>
<gene>
    <name evidence="1" type="ORF">C8J26_3159</name>
</gene>
<dbReference type="GO" id="GO:0016787">
    <property type="term" value="F:hydrolase activity"/>
    <property type="evidence" value="ECO:0007669"/>
    <property type="project" value="UniProtKB-KW"/>
</dbReference>
<keyword evidence="1" id="KW-0378">Hydrolase</keyword>
<dbReference type="RefSeq" id="WP_167398864.1">
    <property type="nucleotide sequence ID" value="NZ_QAOG01000005.1"/>
</dbReference>
<dbReference type="Pfam" id="PF06821">
    <property type="entry name" value="Ser_hydrolase"/>
    <property type="match status" value="1"/>
</dbReference>
<dbReference type="InterPro" id="IPR029058">
    <property type="entry name" value="AB_hydrolase_fold"/>
</dbReference>
<dbReference type="AlphaFoldDB" id="A0A2T5GJA4"/>
<dbReference type="InterPro" id="IPR010662">
    <property type="entry name" value="RBBP9/YdeN"/>
</dbReference>
<sequence>MSVAVLESHRLSLIALVPDKAVSIFERFREFPRFGDAQHIAVRSRTAAERTALAARIDAAVSASDRAVMLLAQGSACAAAAWWARLSPKAYTANVAGALLVAPEGTSLDHRNFAAPKIGLPFPSIVVGADDEAQRLGVEWGSRLIDGPLLNAATAPTNRLRAIIERFTSAVVERDVVAAYRIIQAIGDA</sequence>
<keyword evidence="2" id="KW-1185">Reference proteome</keyword>
<organism evidence="1 2">
    <name type="scientific">Sphingomonas aurantiaca</name>
    <dbReference type="NCBI Taxonomy" id="185949"/>
    <lineage>
        <taxon>Bacteria</taxon>
        <taxon>Pseudomonadati</taxon>
        <taxon>Pseudomonadota</taxon>
        <taxon>Alphaproteobacteria</taxon>
        <taxon>Sphingomonadales</taxon>
        <taxon>Sphingomonadaceae</taxon>
        <taxon>Sphingomonas</taxon>
    </lineage>
</organism>
<dbReference type="Proteomes" id="UP000244189">
    <property type="component" value="Unassembled WGS sequence"/>
</dbReference>
<comment type="caution">
    <text evidence="1">The sequence shown here is derived from an EMBL/GenBank/DDBJ whole genome shotgun (WGS) entry which is preliminary data.</text>
</comment>
<dbReference type="EMBL" id="QAOG01000005">
    <property type="protein sequence ID" value="PTQ59410.1"/>
    <property type="molecule type" value="Genomic_DNA"/>
</dbReference>
<evidence type="ECO:0000313" key="2">
    <source>
        <dbReference type="Proteomes" id="UP000244189"/>
    </source>
</evidence>
<proteinExistence type="predicted"/>
<evidence type="ECO:0000313" key="1">
    <source>
        <dbReference type="EMBL" id="PTQ59410.1"/>
    </source>
</evidence>
<reference evidence="1 2" key="1">
    <citation type="submission" date="2018-04" db="EMBL/GenBank/DDBJ databases">
        <title>Genomic Encyclopedia of Type Strains, Phase III (KMG-III): the genomes of soil and plant-associated and newly described type strains.</title>
        <authorList>
            <person name="Whitman W."/>
        </authorList>
    </citation>
    <scope>NUCLEOTIDE SEQUENCE [LARGE SCALE GENOMIC DNA]</scope>
    <source>
        <strain evidence="1 2">MA101b</strain>
    </source>
</reference>
<protein>
    <submittedName>
        <fullName evidence="1">Serine hydrolase</fullName>
    </submittedName>
</protein>
<accession>A0A2T5GJA4</accession>